<proteinExistence type="predicted"/>
<sequence length="149" mass="17450">MQNQAFQHQIEKDLWYLNQREKKALRTYLKSHDMDDIQNQYRTPQRFVSYYLRNHIFSNELKTSSYLTMTLIGLFVVNVLLLGLFIGALLLCLSSAHYFIQPNMNLSVGLVITIMLSALISLVLIVYLMKVANGYFTKRLIDYKFNKAK</sequence>
<reference evidence="3 6" key="1">
    <citation type="submission" date="2018-01" db="EMBL/GenBank/DDBJ databases">
        <title>Complete genome sequence of Staphylococcus Scheliferi isolated from human.</title>
        <authorList>
            <person name="Abouelkhair M.A."/>
            <person name="Bemis D.A."/>
            <person name="Kania S.A."/>
        </authorList>
    </citation>
    <scope>NUCLEOTIDE SEQUENCE [LARGE SCALE GENOMIC DNA]</scope>
    <source>
        <strain evidence="3 6">ATCC 43808</strain>
    </source>
</reference>
<dbReference type="GeneID" id="93789778"/>
<dbReference type="AlphaFoldDB" id="A0A7Z7QPJ4"/>
<protein>
    <submittedName>
        <fullName evidence="4">Putative staphylococcal protein</fullName>
    </submittedName>
</protein>
<evidence type="ECO:0000313" key="3">
    <source>
        <dbReference type="EMBL" id="NHA34888.1"/>
    </source>
</evidence>
<keyword evidence="1" id="KW-0812">Transmembrane</keyword>
<keyword evidence="1" id="KW-1133">Transmembrane helix</keyword>
<evidence type="ECO:0000313" key="5">
    <source>
        <dbReference type="Proteomes" id="UP000264146"/>
    </source>
</evidence>
<reference evidence="2 5" key="3">
    <citation type="submission" date="2020-11" db="EMBL/GenBank/DDBJ databases">
        <authorList>
            <consortium name="Pathogen Informatics"/>
        </authorList>
    </citation>
    <scope>NUCLEOTIDE SEQUENCE [LARGE SCALE GENOMIC DNA]</scope>
    <source>
        <strain evidence="2 5">NCTC12218</strain>
    </source>
</reference>
<dbReference type="EMBL" id="UHEF01000001">
    <property type="protein sequence ID" value="SUM88316.1"/>
    <property type="molecule type" value="Genomic_DNA"/>
</dbReference>
<evidence type="ECO:0000256" key="1">
    <source>
        <dbReference type="SAM" id="Phobius"/>
    </source>
</evidence>
<evidence type="ECO:0000313" key="2">
    <source>
        <dbReference type="EMBL" id="CAD7359423.1"/>
    </source>
</evidence>
<dbReference type="EMBL" id="LR962863">
    <property type="protein sequence ID" value="CAD7359423.1"/>
    <property type="molecule type" value="Genomic_DNA"/>
</dbReference>
<evidence type="ECO:0000313" key="6">
    <source>
        <dbReference type="Proteomes" id="UP000572988"/>
    </source>
</evidence>
<feature type="transmembrane region" description="Helical" evidence="1">
    <location>
        <begin position="71"/>
        <end position="100"/>
    </location>
</feature>
<feature type="transmembrane region" description="Helical" evidence="1">
    <location>
        <begin position="106"/>
        <end position="129"/>
    </location>
</feature>
<organism evidence="4">
    <name type="scientific">Staphylococcus schleiferi</name>
    <dbReference type="NCBI Taxonomy" id="1295"/>
    <lineage>
        <taxon>Bacteria</taxon>
        <taxon>Bacillati</taxon>
        <taxon>Bacillota</taxon>
        <taxon>Bacilli</taxon>
        <taxon>Bacillales</taxon>
        <taxon>Staphylococcaceae</taxon>
        <taxon>Staphylococcus</taxon>
    </lineage>
</organism>
<keyword evidence="6" id="KW-1185">Reference proteome</keyword>
<keyword evidence="1" id="KW-0472">Membrane</keyword>
<dbReference type="Proteomes" id="UP000264146">
    <property type="component" value="Chromosome"/>
</dbReference>
<reference evidence="4" key="2">
    <citation type="submission" date="2018-06" db="EMBL/GenBank/DDBJ databases">
        <authorList>
            <consortium name="Pathogen Informatics"/>
            <person name="Doyle S."/>
        </authorList>
    </citation>
    <scope>NUCLEOTIDE SEQUENCE [LARGE SCALE GENOMIC DNA]</scope>
    <source>
        <strain evidence="4">NCTC12218</strain>
    </source>
</reference>
<gene>
    <name evidence="3" type="ORF">C1O36_10450</name>
    <name evidence="4" type="ORF">NCTC12218_01069</name>
</gene>
<dbReference type="EMBL" id="POVK01000040">
    <property type="protein sequence ID" value="NHA34888.1"/>
    <property type="molecule type" value="Genomic_DNA"/>
</dbReference>
<evidence type="ECO:0000313" key="4">
    <source>
        <dbReference type="EMBL" id="SUM88316.1"/>
    </source>
</evidence>
<name>A0A7Z7QPJ4_STASC</name>
<dbReference type="RefSeq" id="WP_016425402.1">
    <property type="nucleotide sequence ID" value="NZ_CABKRV010000001.1"/>
</dbReference>
<dbReference type="Proteomes" id="UP000572988">
    <property type="component" value="Unassembled WGS sequence"/>
</dbReference>
<accession>A0A7Z7QPJ4</accession>